<reference evidence="1 2" key="1">
    <citation type="submission" date="2016-10" db="EMBL/GenBank/DDBJ databases">
        <authorList>
            <person name="de Groot N.N."/>
        </authorList>
    </citation>
    <scope>NUCLEOTIDE SEQUENCE [LARGE SCALE GENOMIC DNA]</scope>
    <source>
        <strain evidence="1 2">CGMCC 1.3430</strain>
    </source>
</reference>
<accession>A0A1H4EXD6</accession>
<proteinExistence type="predicted"/>
<name>A0A1H4EXD6_ALKAM</name>
<keyword evidence="2" id="KW-1185">Reference proteome</keyword>
<gene>
    <name evidence="1" type="ORF">SAMN04488051_10857</name>
</gene>
<organism evidence="1 2">
    <name type="scientific">Alkalimonas amylolytica</name>
    <dbReference type="NCBI Taxonomy" id="152573"/>
    <lineage>
        <taxon>Bacteria</taxon>
        <taxon>Pseudomonadati</taxon>
        <taxon>Pseudomonadota</taxon>
        <taxon>Gammaproteobacteria</taxon>
        <taxon>Alkalimonas</taxon>
    </lineage>
</organism>
<evidence type="ECO:0000313" key="2">
    <source>
        <dbReference type="Proteomes" id="UP000198773"/>
    </source>
</evidence>
<dbReference type="EMBL" id="FNRM01000008">
    <property type="protein sequence ID" value="SEA89619.1"/>
    <property type="molecule type" value="Genomic_DNA"/>
</dbReference>
<dbReference type="RefSeq" id="WP_091344245.1">
    <property type="nucleotide sequence ID" value="NZ_FNRM01000008.1"/>
</dbReference>
<sequence>MRTFLFVAACVSGVTLAGQEPESAAASFWSHLSQHCGQAFEGRRVIARDDRPDLLQGDERLIVHFRSCTDDVLALPFHIGMTDGSWDRSRTWLYSWHGEQLELRHDHRLPSGEPDHEGYTMYGGVSIEQGTAEVQRFLYTKRTADDGSALGWQIEIVPGERYTYGNFRGGDWTWRLDFDLSQPLAEVPPAPWGHE</sequence>
<evidence type="ECO:0000313" key="1">
    <source>
        <dbReference type="EMBL" id="SEA89619.1"/>
    </source>
</evidence>
<dbReference type="OrthoDB" id="1524207at2"/>
<dbReference type="Proteomes" id="UP000198773">
    <property type="component" value="Unassembled WGS sequence"/>
</dbReference>
<dbReference type="STRING" id="152573.SAMN04488051_10857"/>
<evidence type="ECO:0008006" key="3">
    <source>
        <dbReference type="Google" id="ProtNLM"/>
    </source>
</evidence>
<dbReference type="AlphaFoldDB" id="A0A1H4EXD6"/>
<protein>
    <recommendedName>
        <fullName evidence="3">Secreted protein</fullName>
    </recommendedName>
</protein>